<evidence type="ECO:0000256" key="1">
    <source>
        <dbReference type="ARBA" id="ARBA00009437"/>
    </source>
</evidence>
<name>A0A843YK67_9RHOB</name>
<dbReference type="SUPFAM" id="SSF53850">
    <property type="entry name" value="Periplasmic binding protein-like II"/>
    <property type="match status" value="1"/>
</dbReference>
<dbReference type="GO" id="GO:0003700">
    <property type="term" value="F:DNA-binding transcription factor activity"/>
    <property type="evidence" value="ECO:0007669"/>
    <property type="project" value="InterPro"/>
</dbReference>
<comment type="caution">
    <text evidence="6">The sequence shown here is derived from an EMBL/GenBank/DDBJ whole genome shotgun (WGS) entry which is preliminary data.</text>
</comment>
<dbReference type="SUPFAM" id="SSF46785">
    <property type="entry name" value="Winged helix' DNA-binding domain"/>
    <property type="match status" value="1"/>
</dbReference>
<feature type="domain" description="HTH lysR-type" evidence="5">
    <location>
        <begin position="36"/>
        <end position="87"/>
    </location>
</feature>
<dbReference type="Pfam" id="PF00126">
    <property type="entry name" value="HTH_1"/>
    <property type="match status" value="1"/>
</dbReference>
<protein>
    <submittedName>
        <fullName evidence="6">LysR family transcriptional regulator</fullName>
    </submittedName>
</protein>
<dbReference type="InterPro" id="IPR036388">
    <property type="entry name" value="WH-like_DNA-bd_sf"/>
</dbReference>
<accession>A0A843YK67</accession>
<dbReference type="InterPro" id="IPR005119">
    <property type="entry name" value="LysR_subst-bd"/>
</dbReference>
<evidence type="ECO:0000259" key="5">
    <source>
        <dbReference type="PROSITE" id="PS50931"/>
    </source>
</evidence>
<dbReference type="PANTHER" id="PTHR30427:SF1">
    <property type="entry name" value="TRANSCRIPTIONAL ACTIVATOR PROTEIN LYSR"/>
    <property type="match status" value="1"/>
</dbReference>
<dbReference type="Proteomes" id="UP000444174">
    <property type="component" value="Unassembled WGS sequence"/>
</dbReference>
<evidence type="ECO:0000256" key="2">
    <source>
        <dbReference type="ARBA" id="ARBA00023015"/>
    </source>
</evidence>
<organism evidence="6 7">
    <name type="scientific">Tritonibacter litoralis</name>
    <dbReference type="NCBI Taxonomy" id="2662264"/>
    <lineage>
        <taxon>Bacteria</taxon>
        <taxon>Pseudomonadati</taxon>
        <taxon>Pseudomonadota</taxon>
        <taxon>Alphaproteobacteria</taxon>
        <taxon>Rhodobacterales</taxon>
        <taxon>Paracoccaceae</taxon>
        <taxon>Tritonibacter</taxon>
    </lineage>
</organism>
<evidence type="ECO:0000313" key="7">
    <source>
        <dbReference type="Proteomes" id="UP000444174"/>
    </source>
</evidence>
<dbReference type="PRINTS" id="PR00039">
    <property type="entry name" value="HTHLYSR"/>
</dbReference>
<dbReference type="Gene3D" id="3.40.190.290">
    <property type="match status" value="1"/>
</dbReference>
<keyword evidence="2" id="KW-0805">Transcription regulation</keyword>
<reference evidence="6 7" key="1">
    <citation type="submission" date="2019-10" db="EMBL/GenBank/DDBJ databases">
        <title>Epibacterium sp. nov., isolated from seawater.</title>
        <authorList>
            <person name="Zhang X."/>
            <person name="Li N."/>
        </authorList>
    </citation>
    <scope>NUCLEOTIDE SEQUENCE [LARGE SCALE GENOMIC DNA]</scope>
    <source>
        <strain evidence="6 7">SM1979</strain>
    </source>
</reference>
<proteinExistence type="inferred from homology"/>
<dbReference type="Gene3D" id="1.10.10.10">
    <property type="entry name" value="Winged helix-like DNA-binding domain superfamily/Winged helix DNA-binding domain"/>
    <property type="match status" value="1"/>
</dbReference>
<dbReference type="GO" id="GO:0043565">
    <property type="term" value="F:sequence-specific DNA binding"/>
    <property type="evidence" value="ECO:0007669"/>
    <property type="project" value="TreeGrafter"/>
</dbReference>
<sequence>MIKTHRFSQLFIVNGKGAVLVEKISGKSWHSIPEYEALRALIQTGTATAAAASLGVSQSAISRSISSLEARMGRTYFERTSGRLTPTQEAMTLNRRLDSLFDALDLIDGTSEPVEETLHLHAPPSFAHTFLVDQIGRFLQMNPHFYVRLEVGTSEEVARAVLEQRSDLGLCSVDYSRAGLKQLPFRSARAVCAMARDHPLAEREEIHPADLDGQDLITFLPRQTRRGQLDRILAQAQSRVHLVAEVSTSFAAAEFASTGLGVSVVNPFPIHYRKPERLEFRPFIAPITYRVNFMVADTRPVPRIARAFMRHLRLYTPNDRFSEKG</sequence>
<dbReference type="GO" id="GO:0010628">
    <property type="term" value="P:positive regulation of gene expression"/>
    <property type="evidence" value="ECO:0007669"/>
    <property type="project" value="TreeGrafter"/>
</dbReference>
<evidence type="ECO:0000313" key="6">
    <source>
        <dbReference type="EMBL" id="MQQ09814.1"/>
    </source>
</evidence>
<dbReference type="PROSITE" id="PS50931">
    <property type="entry name" value="HTH_LYSR"/>
    <property type="match status" value="1"/>
</dbReference>
<evidence type="ECO:0000256" key="3">
    <source>
        <dbReference type="ARBA" id="ARBA00023125"/>
    </source>
</evidence>
<dbReference type="PANTHER" id="PTHR30427">
    <property type="entry name" value="TRANSCRIPTIONAL ACTIVATOR PROTEIN LYSR"/>
    <property type="match status" value="1"/>
</dbReference>
<keyword evidence="4" id="KW-0804">Transcription</keyword>
<keyword evidence="7" id="KW-1185">Reference proteome</keyword>
<dbReference type="AlphaFoldDB" id="A0A843YK67"/>
<comment type="similarity">
    <text evidence="1">Belongs to the LysR transcriptional regulatory family.</text>
</comment>
<dbReference type="EMBL" id="WIBF01000010">
    <property type="protein sequence ID" value="MQQ09814.1"/>
    <property type="molecule type" value="Genomic_DNA"/>
</dbReference>
<dbReference type="InterPro" id="IPR036390">
    <property type="entry name" value="WH_DNA-bd_sf"/>
</dbReference>
<gene>
    <name evidence="6" type="ORF">GFB49_15215</name>
</gene>
<dbReference type="Pfam" id="PF03466">
    <property type="entry name" value="LysR_substrate"/>
    <property type="match status" value="1"/>
</dbReference>
<evidence type="ECO:0000256" key="4">
    <source>
        <dbReference type="ARBA" id="ARBA00023163"/>
    </source>
</evidence>
<dbReference type="InterPro" id="IPR000847">
    <property type="entry name" value="LysR_HTH_N"/>
</dbReference>
<keyword evidence="3" id="KW-0238">DNA-binding</keyword>